<dbReference type="EMBL" id="CP019640">
    <property type="protein sequence ID" value="AQQ53572.1"/>
    <property type="molecule type" value="Genomic_DNA"/>
</dbReference>
<keyword evidence="2" id="KW-1185">Reference proteome</keyword>
<protein>
    <submittedName>
        <fullName evidence="1">Uncharacterized protein</fullName>
    </submittedName>
</protein>
<dbReference type="AlphaFoldDB" id="A0A1Q2L103"/>
<gene>
    <name evidence="1" type="ORF">B0X71_11135</name>
</gene>
<evidence type="ECO:0000313" key="1">
    <source>
        <dbReference type="EMBL" id="AQQ53572.1"/>
    </source>
</evidence>
<dbReference type="KEGG" id="pmar:B0X71_11135"/>
<organism evidence="1 2">
    <name type="scientific">Planococcus lenghuensis</name>
    <dbReference type="NCBI Taxonomy" id="2213202"/>
    <lineage>
        <taxon>Bacteria</taxon>
        <taxon>Bacillati</taxon>
        <taxon>Bacillota</taxon>
        <taxon>Bacilli</taxon>
        <taxon>Bacillales</taxon>
        <taxon>Caryophanaceae</taxon>
        <taxon>Planococcus</taxon>
    </lineage>
</organism>
<accession>A0A1Q2L103</accession>
<evidence type="ECO:0000313" key="2">
    <source>
        <dbReference type="Proteomes" id="UP000188184"/>
    </source>
</evidence>
<proteinExistence type="predicted"/>
<name>A0A1Q2L103_9BACL</name>
<sequence length="59" mass="6916">MSKQQLSRLKKWEASIDPRGIMGKLSNIFQEIFRLNKTLSEKTELEANEEQFKKASEMV</sequence>
<reference evidence="1 2" key="1">
    <citation type="submission" date="2017-02" db="EMBL/GenBank/DDBJ databases">
        <title>The complete genomic sequence of a novel cold adapted crude oil-degrading bacterium Planococcus qaidamina Y42.</title>
        <authorList>
            <person name="Yang R."/>
        </authorList>
    </citation>
    <scope>NUCLEOTIDE SEQUENCE [LARGE SCALE GENOMIC DNA]</scope>
    <source>
        <strain evidence="1 2">Y42</strain>
    </source>
</reference>
<dbReference type="Proteomes" id="UP000188184">
    <property type="component" value="Chromosome"/>
</dbReference>